<dbReference type="AlphaFoldDB" id="A0A5J4UUN7"/>
<reference evidence="1 2" key="1">
    <citation type="submission" date="2019-03" db="EMBL/GenBank/DDBJ databases">
        <title>Single cell metagenomics reveals metabolic interactions within the superorganism composed of flagellate Streblomastix strix and complex community of Bacteroidetes bacteria on its surface.</title>
        <authorList>
            <person name="Treitli S.C."/>
            <person name="Kolisko M."/>
            <person name="Husnik F."/>
            <person name="Keeling P."/>
            <person name="Hampl V."/>
        </authorList>
    </citation>
    <scope>NUCLEOTIDE SEQUENCE [LARGE SCALE GENOMIC DNA]</scope>
    <source>
        <strain evidence="1">ST1C</strain>
    </source>
</reference>
<gene>
    <name evidence="1" type="ORF">EZS28_030355</name>
</gene>
<dbReference type="Proteomes" id="UP000324800">
    <property type="component" value="Unassembled WGS sequence"/>
</dbReference>
<accession>A0A5J4UUN7</accession>
<dbReference type="EMBL" id="SNRW01012214">
    <property type="protein sequence ID" value="KAA6374118.1"/>
    <property type="molecule type" value="Genomic_DNA"/>
</dbReference>
<dbReference type="InterPro" id="IPR052709">
    <property type="entry name" value="Transposase-MT_Hybrid"/>
</dbReference>
<dbReference type="Gene3D" id="3.30.420.10">
    <property type="entry name" value="Ribonuclease H-like superfamily/Ribonuclease H"/>
    <property type="match status" value="1"/>
</dbReference>
<sequence>MRSSCLQFVFSGEGIQFIHQLPHGETMDSRTFVKDVLSPLQNKYVQQKHAEQGQITIHYDNSRVHTAKHTKQFLQYCVFDQLQHPEQSPDVAPCDFILFEILKTELKGVMIANEKQANDQVSRILAEIHQIEIWRALRSWTKRLQWIVKHDSDYYQKDKW</sequence>
<evidence type="ECO:0000313" key="2">
    <source>
        <dbReference type="Proteomes" id="UP000324800"/>
    </source>
</evidence>
<name>A0A5J4UUN7_9EUKA</name>
<protein>
    <recommendedName>
        <fullName evidence="3">Mariner Mos1 transposase</fullName>
    </recommendedName>
</protein>
<comment type="caution">
    <text evidence="1">The sequence shown here is derived from an EMBL/GenBank/DDBJ whole genome shotgun (WGS) entry which is preliminary data.</text>
</comment>
<dbReference type="OrthoDB" id="10017160at2759"/>
<dbReference type="PANTHER" id="PTHR46060:SF1">
    <property type="entry name" value="MARINER MOS1 TRANSPOSASE-LIKE PROTEIN"/>
    <property type="match status" value="1"/>
</dbReference>
<evidence type="ECO:0008006" key="3">
    <source>
        <dbReference type="Google" id="ProtNLM"/>
    </source>
</evidence>
<organism evidence="1 2">
    <name type="scientific">Streblomastix strix</name>
    <dbReference type="NCBI Taxonomy" id="222440"/>
    <lineage>
        <taxon>Eukaryota</taxon>
        <taxon>Metamonada</taxon>
        <taxon>Preaxostyla</taxon>
        <taxon>Oxymonadida</taxon>
        <taxon>Streblomastigidae</taxon>
        <taxon>Streblomastix</taxon>
    </lineage>
</organism>
<dbReference type="PANTHER" id="PTHR46060">
    <property type="entry name" value="MARINER MOS1 TRANSPOSASE-LIKE PROTEIN"/>
    <property type="match status" value="1"/>
</dbReference>
<evidence type="ECO:0000313" key="1">
    <source>
        <dbReference type="EMBL" id="KAA6374118.1"/>
    </source>
</evidence>
<proteinExistence type="predicted"/>
<dbReference type="InterPro" id="IPR036397">
    <property type="entry name" value="RNaseH_sf"/>
</dbReference>
<dbReference type="GO" id="GO:0003676">
    <property type="term" value="F:nucleic acid binding"/>
    <property type="evidence" value="ECO:0007669"/>
    <property type="project" value="InterPro"/>
</dbReference>